<dbReference type="AlphaFoldDB" id="A0A6J7K9E6"/>
<feature type="compositionally biased region" description="Basic and acidic residues" evidence="1">
    <location>
        <begin position="16"/>
        <end position="45"/>
    </location>
</feature>
<gene>
    <name evidence="2" type="ORF">UFOPK3564_03481</name>
</gene>
<accession>A0A6J7K9E6</accession>
<dbReference type="EMBL" id="CAFBMK010000341">
    <property type="protein sequence ID" value="CAB4950942.1"/>
    <property type="molecule type" value="Genomic_DNA"/>
</dbReference>
<sequence>MARSTQDGRTGPPASADRDRDAYDAPRRPLRDDRPARARAMREGARPSTYAEIAEALGVSETTAHRWGTAKGTPTTRRPQRAPTCARCAGPGSQVYARCRLCRSVLRHAESARAIMALIASGTAPRAAALREADPGLNAIKVELLLRQLRATGVLPPQRTGPQDLAHRPLVRALVEGRGASTEGTTAAQREAATIAAGCLLAARG</sequence>
<feature type="region of interest" description="Disordered" evidence="1">
    <location>
        <begin position="1"/>
        <end position="49"/>
    </location>
</feature>
<proteinExistence type="predicted"/>
<organism evidence="2">
    <name type="scientific">freshwater metagenome</name>
    <dbReference type="NCBI Taxonomy" id="449393"/>
    <lineage>
        <taxon>unclassified sequences</taxon>
        <taxon>metagenomes</taxon>
        <taxon>ecological metagenomes</taxon>
    </lineage>
</organism>
<name>A0A6J7K9E6_9ZZZZ</name>
<reference evidence="2" key="1">
    <citation type="submission" date="2020-05" db="EMBL/GenBank/DDBJ databases">
        <authorList>
            <person name="Chiriac C."/>
            <person name="Salcher M."/>
            <person name="Ghai R."/>
            <person name="Kavagutti S V."/>
        </authorList>
    </citation>
    <scope>NUCLEOTIDE SEQUENCE</scope>
</reference>
<protein>
    <submittedName>
        <fullName evidence="2">Unannotated protein</fullName>
    </submittedName>
</protein>
<evidence type="ECO:0000313" key="2">
    <source>
        <dbReference type="EMBL" id="CAB4950942.1"/>
    </source>
</evidence>
<evidence type="ECO:0000256" key="1">
    <source>
        <dbReference type="SAM" id="MobiDB-lite"/>
    </source>
</evidence>